<dbReference type="InterPro" id="IPR000387">
    <property type="entry name" value="Tyr_Pase_dom"/>
</dbReference>
<feature type="compositionally biased region" description="Polar residues" evidence="2">
    <location>
        <begin position="689"/>
        <end position="707"/>
    </location>
</feature>
<feature type="region of interest" description="Disordered" evidence="2">
    <location>
        <begin position="683"/>
        <end position="808"/>
    </location>
</feature>
<feature type="compositionally biased region" description="Polar residues" evidence="2">
    <location>
        <begin position="928"/>
        <end position="943"/>
    </location>
</feature>
<dbReference type="SMART" id="SM00195">
    <property type="entry name" value="DSPc"/>
    <property type="match status" value="1"/>
</dbReference>
<name>A0A388MBY9_CHABU</name>
<dbReference type="PROSITE" id="PS50056">
    <property type="entry name" value="TYR_PHOSPHATASE_2"/>
    <property type="match status" value="1"/>
</dbReference>
<feature type="region of interest" description="Disordered" evidence="2">
    <location>
        <begin position="1102"/>
        <end position="1175"/>
    </location>
</feature>
<evidence type="ECO:0000256" key="1">
    <source>
        <dbReference type="ARBA" id="ARBA00022801"/>
    </source>
</evidence>
<feature type="domain" description="Tyrosine-protein phosphatase" evidence="3">
    <location>
        <begin position="75"/>
        <end position="240"/>
    </location>
</feature>
<feature type="compositionally biased region" description="Polar residues" evidence="2">
    <location>
        <begin position="837"/>
        <end position="852"/>
    </location>
</feature>
<feature type="compositionally biased region" description="Polar residues" evidence="2">
    <location>
        <begin position="1109"/>
        <end position="1124"/>
    </location>
</feature>
<feature type="compositionally biased region" description="Polar residues" evidence="2">
    <location>
        <begin position="756"/>
        <end position="773"/>
    </location>
</feature>
<evidence type="ECO:0000256" key="2">
    <source>
        <dbReference type="SAM" id="MobiDB-lite"/>
    </source>
</evidence>
<feature type="region of interest" description="Disordered" evidence="2">
    <location>
        <begin position="992"/>
        <end position="1055"/>
    </location>
</feature>
<dbReference type="InterPro" id="IPR016130">
    <property type="entry name" value="Tyr_Pase_AS"/>
</dbReference>
<reference evidence="5 6" key="1">
    <citation type="journal article" date="2018" name="Cell">
        <title>The Chara Genome: Secondary Complexity and Implications for Plant Terrestrialization.</title>
        <authorList>
            <person name="Nishiyama T."/>
            <person name="Sakayama H."/>
            <person name="Vries J.D."/>
            <person name="Buschmann H."/>
            <person name="Saint-Marcoux D."/>
            <person name="Ullrich K.K."/>
            <person name="Haas F.B."/>
            <person name="Vanderstraeten L."/>
            <person name="Becker D."/>
            <person name="Lang D."/>
            <person name="Vosolsobe S."/>
            <person name="Rombauts S."/>
            <person name="Wilhelmsson P.K.I."/>
            <person name="Janitza P."/>
            <person name="Kern R."/>
            <person name="Heyl A."/>
            <person name="Rumpler F."/>
            <person name="Villalobos L.I.A.C."/>
            <person name="Clay J.M."/>
            <person name="Skokan R."/>
            <person name="Toyoda A."/>
            <person name="Suzuki Y."/>
            <person name="Kagoshima H."/>
            <person name="Schijlen E."/>
            <person name="Tajeshwar N."/>
            <person name="Catarino B."/>
            <person name="Hetherington A.J."/>
            <person name="Saltykova A."/>
            <person name="Bonnot C."/>
            <person name="Breuninger H."/>
            <person name="Symeonidi A."/>
            <person name="Radhakrishnan G.V."/>
            <person name="Van Nieuwerburgh F."/>
            <person name="Deforce D."/>
            <person name="Chang C."/>
            <person name="Karol K.G."/>
            <person name="Hedrich R."/>
            <person name="Ulvskov P."/>
            <person name="Glockner G."/>
            <person name="Delwiche C.F."/>
            <person name="Petrasek J."/>
            <person name="Van de Peer Y."/>
            <person name="Friml J."/>
            <person name="Beilby M."/>
            <person name="Dolan L."/>
            <person name="Kohara Y."/>
            <person name="Sugano S."/>
            <person name="Fujiyama A."/>
            <person name="Delaux P.-M."/>
            <person name="Quint M."/>
            <person name="TheiBen G."/>
            <person name="Hagemann M."/>
            <person name="Harholt J."/>
            <person name="Dunand C."/>
            <person name="Zachgo S."/>
            <person name="Langdale J."/>
            <person name="Maumus F."/>
            <person name="Straeten D.V.D."/>
            <person name="Gould S.B."/>
            <person name="Rensing S.A."/>
        </authorList>
    </citation>
    <scope>NUCLEOTIDE SEQUENCE [LARGE SCALE GENOMIC DNA]</scope>
    <source>
        <strain evidence="5 6">S276</strain>
    </source>
</reference>
<dbReference type="InterPro" id="IPR020422">
    <property type="entry name" value="TYR_PHOSPHATASE_DUAL_dom"/>
</dbReference>
<feature type="compositionally biased region" description="Basic and acidic residues" evidence="2">
    <location>
        <begin position="944"/>
        <end position="969"/>
    </location>
</feature>
<dbReference type="Proteomes" id="UP000265515">
    <property type="component" value="Unassembled WGS sequence"/>
</dbReference>
<dbReference type="Gramene" id="GBG92080">
    <property type="protein sequence ID" value="GBG92080"/>
    <property type="gene ID" value="CBR_g54335"/>
</dbReference>
<dbReference type="PROSITE" id="PS50054">
    <property type="entry name" value="TYR_PHOSPHATASE_DUAL"/>
    <property type="match status" value="1"/>
</dbReference>
<feature type="region of interest" description="Disordered" evidence="2">
    <location>
        <begin position="473"/>
        <end position="493"/>
    </location>
</feature>
<feature type="compositionally biased region" description="Basic and acidic residues" evidence="2">
    <location>
        <begin position="854"/>
        <end position="872"/>
    </location>
</feature>
<keyword evidence="1" id="KW-0378">Hydrolase</keyword>
<dbReference type="OrthoDB" id="2017893at2759"/>
<dbReference type="SUPFAM" id="SSF52799">
    <property type="entry name" value="(Phosphotyrosine protein) phosphatases II"/>
    <property type="match status" value="1"/>
</dbReference>
<accession>A0A388MBY9</accession>
<keyword evidence="6" id="KW-1185">Reference proteome</keyword>
<feature type="compositionally biased region" description="Basic and acidic residues" evidence="2">
    <location>
        <begin position="708"/>
        <end position="730"/>
    </location>
</feature>
<evidence type="ECO:0000259" key="3">
    <source>
        <dbReference type="PROSITE" id="PS50054"/>
    </source>
</evidence>
<dbReference type="PANTHER" id="PTHR23339">
    <property type="entry name" value="TYROSINE SPECIFIC PROTEIN PHOSPHATASE AND DUAL SPECIFICITY PROTEIN PHOSPHATASE"/>
    <property type="match status" value="1"/>
</dbReference>
<sequence>MGAGASSGGGASQAGLTHKGAPWAVEDNLRVPEQTIVQSVKEHMRCFLESLGSPVGCRLEDYARQDGTGAFPGIHSNWITGEVLAMARPMHRMMKQYGLVSKFKATGIGAVINLQEIGEHSACGDGIKAESGLSYYPEMFMRANILHYPMAWKDMTTPTLAHTLNIVQLMEFTISQGRRVAVHCHAGLGRTGLAIACYLVYTRSQLPAEAIRLVQRQRPGSLQTEGQVQHVYRFHSYLCGLRVVYPDQEPKATDTVHTSSFTLQTILAKQRKLLHGEERITLWTTPKIVDVLCTEMSSRAKNVCNKDEESMARLFYTASMVYHPLDCATHSEVDRAKTLINSGSWETVPKLSSIVVANLLVHWLRLLESPLLSRRAVRDALQLKSPEALEVHLLHASNESSSTLRCLMFCVGELGLSDPSLKFGLFQCISRELLRLVSIDSLSDSAGTQYYTLKTPGTCSTSGPEPVDFKMDRSTLTGSTDAPAEGGRRVGPPSKFESIEECFAGALLSLYEWKRRIPIPARDAHASTVYIDAPQTPKQVIADGKRQQGNIQTRGEAIKKGTQGSPVVPVVKEELQVSSKSGTTKGRAIKTPTAAEATLLQNHNPKATRGTSTKADPQNPKEEGTSLLPAAGIINRGTEARPVADTSHHKEARPVAELNRGTEAHPVVDTNRGMKARPVANKERWLPSHGSNVQSQTGAKATSLQHQFSKDSQETPTKEGPKKAHVEGTEAHPVANIKPGMEAHPVTNNKHRLPSQGGNIQSQTGAKATSLQHHFSKDSHETPTKDGRKKAEVEGTEAHPVADINRRAEAHPVADINSGTEAHPVANNERWLPSQGGKVQSQTGAKATSIQHHLSKDSQETTTKEGPKKAKVEGMEAHALANIKRDMEAHPVADINHGTEAHPVADINRGTEAHPVANNERWLPSQGGKVQSQTGAKATSLQHFSKDSPETPTKEDPKKAEVEGREAHPVADLNCGTEARPVADINHGTEAHPVADINHGTDAHPVANNERWLPSQGGKVQSQTGAKPTSLQHHFPKDRQETPTKGGPKKAEVEGREAHPVADINHGTEAHPVADINHGTEAHPVADINQGMEAHPVANNERWLPSQGGKVQSQTGANATSLQHRFSKDCQDTPTKGGPQKAEVECEGGSSLAAPPADDKETQLSFEDALSLSSH</sequence>
<comment type="caution">
    <text evidence="5">The sequence shown here is derived from an EMBL/GenBank/DDBJ whole genome shotgun (WGS) entry which is preliminary data.</text>
</comment>
<dbReference type="AlphaFoldDB" id="A0A388MBY9"/>
<evidence type="ECO:0000259" key="4">
    <source>
        <dbReference type="PROSITE" id="PS50056"/>
    </source>
</evidence>
<dbReference type="InterPro" id="IPR003595">
    <property type="entry name" value="Tyr_Pase_cat"/>
</dbReference>
<protein>
    <submittedName>
        <fullName evidence="5">Uncharacterized protein</fullName>
    </submittedName>
</protein>
<dbReference type="Gene3D" id="3.90.190.10">
    <property type="entry name" value="Protein tyrosine phosphatase superfamily"/>
    <property type="match status" value="1"/>
</dbReference>
<feature type="region of interest" description="Disordered" evidence="2">
    <location>
        <begin position="828"/>
        <end position="872"/>
    </location>
</feature>
<feature type="compositionally biased region" description="Polar residues" evidence="2">
    <location>
        <begin position="600"/>
        <end position="616"/>
    </location>
</feature>
<evidence type="ECO:0000313" key="6">
    <source>
        <dbReference type="Proteomes" id="UP000265515"/>
    </source>
</evidence>
<gene>
    <name evidence="5" type="ORF">CBR_g54335</name>
</gene>
<feature type="region of interest" description="Disordered" evidence="2">
    <location>
        <begin position="600"/>
        <end position="626"/>
    </location>
</feature>
<dbReference type="FunFam" id="3.90.190.10:FF:000157">
    <property type="entry name" value="Protein-tyrosine phosphatase"/>
    <property type="match status" value="1"/>
</dbReference>
<dbReference type="InterPro" id="IPR029021">
    <property type="entry name" value="Prot-tyrosine_phosphatase-like"/>
</dbReference>
<evidence type="ECO:0000313" key="5">
    <source>
        <dbReference type="EMBL" id="GBG92080.1"/>
    </source>
</evidence>
<feature type="domain" description="Tyrosine specific protein phosphatases" evidence="4">
    <location>
        <begin position="164"/>
        <end position="229"/>
    </location>
</feature>
<feature type="region of interest" description="Disordered" evidence="2">
    <location>
        <begin position="919"/>
        <end position="977"/>
    </location>
</feature>
<dbReference type="InterPro" id="IPR050561">
    <property type="entry name" value="PTP"/>
</dbReference>
<dbReference type="EMBL" id="BFEA01000997">
    <property type="protein sequence ID" value="GBG92080.1"/>
    <property type="molecule type" value="Genomic_DNA"/>
</dbReference>
<feature type="compositionally biased region" description="Basic and acidic residues" evidence="2">
    <location>
        <begin position="775"/>
        <end position="797"/>
    </location>
</feature>
<proteinExistence type="predicted"/>
<feature type="compositionally biased region" description="Polar residues" evidence="2">
    <location>
        <begin position="1018"/>
        <end position="1032"/>
    </location>
</feature>
<dbReference type="Pfam" id="PF22785">
    <property type="entry name" value="Tc-R-P"/>
    <property type="match status" value="1"/>
</dbReference>
<organism evidence="5 6">
    <name type="scientific">Chara braunii</name>
    <name type="common">Braun's stonewort</name>
    <dbReference type="NCBI Taxonomy" id="69332"/>
    <lineage>
        <taxon>Eukaryota</taxon>
        <taxon>Viridiplantae</taxon>
        <taxon>Streptophyta</taxon>
        <taxon>Charophyceae</taxon>
        <taxon>Charales</taxon>
        <taxon>Characeae</taxon>
        <taxon>Chara</taxon>
    </lineage>
</organism>
<dbReference type="STRING" id="69332.A0A388MBY9"/>
<dbReference type="GO" id="GO:0016787">
    <property type="term" value="F:hydrolase activity"/>
    <property type="evidence" value="ECO:0007669"/>
    <property type="project" value="UniProtKB-KW"/>
</dbReference>
<dbReference type="PROSITE" id="PS00383">
    <property type="entry name" value="TYR_PHOSPHATASE_1"/>
    <property type="match status" value="1"/>
</dbReference>
<dbReference type="SMART" id="SM00404">
    <property type="entry name" value="PTPc_motif"/>
    <property type="match status" value="1"/>
</dbReference>